<sequence length="95" mass="11189">MFETQVALTDELKQIFDQMTNEFIREKGYITCEFSIQQKYLAAAHDYAYLKNRELPSYGMWRIFKCEACISHNVDHPYHVEIVALAAIDTKEHNI</sequence>
<reference evidence="1 2" key="1">
    <citation type="journal article" date="2016" name="Sci. Rep.">
        <title>A proposed integrated approach for the preclinical evaluation of phage therapy in Pseudomonas infections.</title>
        <authorList>
            <person name="Danis-Wlodarczyk K."/>
            <person name="Vandenheuvel D."/>
            <person name="Jang H.B."/>
            <person name="Briers Y."/>
            <person name="Olszak T."/>
            <person name="Arabski M."/>
            <person name="Wasik S."/>
            <person name="Drabik M."/>
            <person name="Higgins G."/>
            <person name="Tyrrell J."/>
            <person name="Harvey B.J."/>
            <person name="Noben J.P."/>
            <person name="Lavigne R."/>
            <person name="Drulis-Kawa Z."/>
        </authorList>
    </citation>
    <scope>NUCLEOTIDE SEQUENCE [LARGE SCALE GENOMIC DNA]</scope>
</reference>
<name>A0A192Y6U6_9CAUD</name>
<dbReference type="Proteomes" id="UP000224336">
    <property type="component" value="Segment"/>
</dbReference>
<gene>
    <name evidence="1" type="ORF">KTN4_023</name>
</gene>
<protein>
    <submittedName>
        <fullName evidence="1">Uncharacterized protein</fullName>
    </submittedName>
</protein>
<dbReference type="EMBL" id="KU521356">
    <property type="protein sequence ID" value="ANM44781.1"/>
    <property type="molecule type" value="Genomic_DNA"/>
</dbReference>
<accession>A0A192Y6U6</accession>
<evidence type="ECO:0000313" key="1">
    <source>
        <dbReference type="EMBL" id="ANM44781.1"/>
    </source>
</evidence>
<organism evidence="1 2">
    <name type="scientific">Pseudomonas phage KTN4</name>
    <dbReference type="NCBI Taxonomy" id="1862701"/>
    <lineage>
        <taxon>Viruses</taxon>
        <taxon>Duplodnaviria</taxon>
        <taxon>Heunggongvirae</taxon>
        <taxon>Uroviricota</taxon>
        <taxon>Caudoviricetes</taxon>
        <taxon>Chimalliviridae</taxon>
        <taxon>Phikzvirus</taxon>
        <taxon>Phikzvirus phiKZ</taxon>
    </lineage>
</organism>
<evidence type="ECO:0000313" key="2">
    <source>
        <dbReference type="Proteomes" id="UP000224336"/>
    </source>
</evidence>
<proteinExistence type="predicted"/>